<comment type="caution">
    <text evidence="8">The sequence shown here is derived from an EMBL/GenBank/DDBJ whole genome shotgun (WGS) entry which is preliminary data.</text>
</comment>
<feature type="region of interest" description="Disordered" evidence="7">
    <location>
        <begin position="1"/>
        <end position="22"/>
    </location>
</feature>
<dbReference type="Proteomes" id="UP001215280">
    <property type="component" value="Unassembled WGS sequence"/>
</dbReference>
<evidence type="ECO:0000256" key="3">
    <source>
        <dbReference type="ARBA" id="ARBA00023134"/>
    </source>
</evidence>
<evidence type="ECO:0000313" key="9">
    <source>
        <dbReference type="Proteomes" id="UP001215280"/>
    </source>
</evidence>
<dbReference type="SMART" id="SM00275">
    <property type="entry name" value="G_alpha"/>
    <property type="match status" value="1"/>
</dbReference>
<gene>
    <name evidence="8" type="ORF">DFH07DRAFT_829349</name>
</gene>
<dbReference type="GO" id="GO:0046872">
    <property type="term" value="F:metal ion binding"/>
    <property type="evidence" value="ECO:0007669"/>
    <property type="project" value="UniProtKB-KW"/>
</dbReference>
<protein>
    <submittedName>
        <fullName evidence="8">Guanine nucleotide binding protein, alpha subunit</fullName>
    </submittedName>
</protein>
<evidence type="ECO:0000256" key="4">
    <source>
        <dbReference type="ARBA" id="ARBA00023224"/>
    </source>
</evidence>
<evidence type="ECO:0000256" key="5">
    <source>
        <dbReference type="PIRSR" id="PIRSR601019-1"/>
    </source>
</evidence>
<evidence type="ECO:0000256" key="1">
    <source>
        <dbReference type="ARBA" id="ARBA00022723"/>
    </source>
</evidence>
<feature type="binding site" evidence="5">
    <location>
        <begin position="369"/>
        <end position="372"/>
    </location>
    <ligand>
        <name>GTP</name>
        <dbReference type="ChEBI" id="CHEBI:37565"/>
    </ligand>
</feature>
<feature type="binding site" evidence="5">
    <location>
        <begin position="270"/>
        <end position="276"/>
    </location>
    <ligand>
        <name>GTP</name>
        <dbReference type="ChEBI" id="CHEBI:37565"/>
    </ligand>
</feature>
<reference evidence="8" key="1">
    <citation type="submission" date="2023-03" db="EMBL/GenBank/DDBJ databases">
        <title>Massive genome expansion in bonnet fungi (Mycena s.s.) driven by repeated elements and novel gene families across ecological guilds.</title>
        <authorList>
            <consortium name="Lawrence Berkeley National Laboratory"/>
            <person name="Harder C.B."/>
            <person name="Miyauchi S."/>
            <person name="Viragh M."/>
            <person name="Kuo A."/>
            <person name="Thoen E."/>
            <person name="Andreopoulos B."/>
            <person name="Lu D."/>
            <person name="Skrede I."/>
            <person name="Drula E."/>
            <person name="Henrissat B."/>
            <person name="Morin E."/>
            <person name="Kohler A."/>
            <person name="Barry K."/>
            <person name="LaButti K."/>
            <person name="Morin E."/>
            <person name="Salamov A."/>
            <person name="Lipzen A."/>
            <person name="Mereny Z."/>
            <person name="Hegedus B."/>
            <person name="Baldrian P."/>
            <person name="Stursova M."/>
            <person name="Weitz H."/>
            <person name="Taylor A."/>
            <person name="Grigoriev I.V."/>
            <person name="Nagy L.G."/>
            <person name="Martin F."/>
            <person name="Kauserud H."/>
        </authorList>
    </citation>
    <scope>NUCLEOTIDE SEQUENCE</scope>
    <source>
        <strain evidence="8">CBHHK188m</strain>
    </source>
</reference>
<organism evidence="8 9">
    <name type="scientific">Mycena maculata</name>
    <dbReference type="NCBI Taxonomy" id="230809"/>
    <lineage>
        <taxon>Eukaryota</taxon>
        <taxon>Fungi</taxon>
        <taxon>Dikarya</taxon>
        <taxon>Basidiomycota</taxon>
        <taxon>Agaricomycotina</taxon>
        <taxon>Agaricomycetes</taxon>
        <taxon>Agaricomycetidae</taxon>
        <taxon>Agaricales</taxon>
        <taxon>Marasmiineae</taxon>
        <taxon>Mycenaceae</taxon>
        <taxon>Mycena</taxon>
    </lineage>
</organism>
<dbReference type="InterPro" id="IPR011025">
    <property type="entry name" value="GproteinA_insert"/>
</dbReference>
<dbReference type="InterPro" id="IPR001019">
    <property type="entry name" value="Gprotein_alpha_su"/>
</dbReference>
<proteinExistence type="predicted"/>
<dbReference type="PANTHER" id="PTHR10218">
    <property type="entry name" value="GTP-BINDING PROTEIN ALPHA SUBUNIT"/>
    <property type="match status" value="1"/>
</dbReference>
<dbReference type="SUPFAM" id="SSF47895">
    <property type="entry name" value="Transducin (alpha subunit), insertion domain"/>
    <property type="match status" value="1"/>
</dbReference>
<dbReference type="GO" id="GO:0005834">
    <property type="term" value="C:heterotrimeric G-protein complex"/>
    <property type="evidence" value="ECO:0007669"/>
    <property type="project" value="TreeGrafter"/>
</dbReference>
<accession>A0AAD7ISG9</accession>
<feature type="binding site" evidence="5">
    <location>
        <position position="430"/>
    </location>
    <ligand>
        <name>GTP</name>
        <dbReference type="ChEBI" id="CHEBI:37565"/>
    </ligand>
</feature>
<dbReference type="EMBL" id="JARJLG010000086">
    <property type="protein sequence ID" value="KAJ7749334.1"/>
    <property type="molecule type" value="Genomic_DNA"/>
</dbReference>
<keyword evidence="9" id="KW-1185">Reference proteome</keyword>
<evidence type="ECO:0000313" key="8">
    <source>
        <dbReference type="EMBL" id="KAJ7749334.1"/>
    </source>
</evidence>
<feature type="compositionally biased region" description="Pro residues" evidence="7">
    <location>
        <begin position="1"/>
        <end position="15"/>
    </location>
</feature>
<dbReference type="GO" id="GO:0001664">
    <property type="term" value="F:G protein-coupled receptor binding"/>
    <property type="evidence" value="ECO:0007669"/>
    <property type="project" value="TreeGrafter"/>
</dbReference>
<dbReference type="GO" id="GO:0031683">
    <property type="term" value="F:G-protein beta/gamma-subunit complex binding"/>
    <property type="evidence" value="ECO:0007669"/>
    <property type="project" value="InterPro"/>
</dbReference>
<keyword evidence="6" id="KW-0460">Magnesium</keyword>
<keyword evidence="4" id="KW-0807">Transducer</keyword>
<dbReference type="PANTHER" id="PTHR10218:SF360">
    <property type="entry name" value="GUANINE NUCLEOTIDE-BINDING PROTEIN SUBUNIT ALPHA HOMOLOG"/>
    <property type="match status" value="1"/>
</dbReference>
<feature type="binding site" evidence="6">
    <location>
        <position position="276"/>
    </location>
    <ligand>
        <name>Mg(2+)</name>
        <dbReference type="ChEBI" id="CHEBI:18420"/>
    </ligand>
</feature>
<evidence type="ECO:0000256" key="6">
    <source>
        <dbReference type="PIRSR" id="PIRSR601019-2"/>
    </source>
</evidence>
<name>A0AAD7ISG9_9AGAR</name>
<dbReference type="PRINTS" id="PR00318">
    <property type="entry name" value="GPROTEINA"/>
</dbReference>
<evidence type="ECO:0000256" key="2">
    <source>
        <dbReference type="ARBA" id="ARBA00022741"/>
    </source>
</evidence>
<dbReference type="AlphaFoldDB" id="A0AAD7ISG9"/>
<dbReference type="GO" id="GO:0003924">
    <property type="term" value="F:GTPase activity"/>
    <property type="evidence" value="ECO:0007669"/>
    <property type="project" value="InterPro"/>
</dbReference>
<dbReference type="FunFam" id="3.40.50.300:FF:000692">
    <property type="entry name" value="Guanine nucleotide-binding protein subunit alpha"/>
    <property type="match status" value="1"/>
</dbReference>
<keyword evidence="3 5" id="KW-0342">GTP-binding</keyword>
<dbReference type="SUPFAM" id="SSF52540">
    <property type="entry name" value="P-loop containing nucleoside triphosphate hydrolases"/>
    <property type="match status" value="1"/>
</dbReference>
<dbReference type="GO" id="GO:0005737">
    <property type="term" value="C:cytoplasm"/>
    <property type="evidence" value="ECO:0007669"/>
    <property type="project" value="TreeGrafter"/>
</dbReference>
<dbReference type="GO" id="GO:0005525">
    <property type="term" value="F:GTP binding"/>
    <property type="evidence" value="ECO:0007669"/>
    <property type="project" value="UniProtKB-KW"/>
</dbReference>
<dbReference type="PROSITE" id="PS51882">
    <property type="entry name" value="G_ALPHA"/>
    <property type="match status" value="1"/>
</dbReference>
<keyword evidence="2 5" id="KW-0547">Nucleotide-binding</keyword>
<dbReference type="InterPro" id="IPR027417">
    <property type="entry name" value="P-loop_NTPase"/>
</dbReference>
<dbReference type="GO" id="GO:0007188">
    <property type="term" value="P:adenylate cyclase-modulating G protein-coupled receptor signaling pathway"/>
    <property type="evidence" value="ECO:0007669"/>
    <property type="project" value="TreeGrafter"/>
</dbReference>
<evidence type="ECO:0000256" key="7">
    <source>
        <dbReference type="SAM" id="MobiDB-lite"/>
    </source>
</evidence>
<dbReference type="Gene3D" id="3.40.50.300">
    <property type="entry name" value="P-loop containing nucleotide triphosphate hydrolases"/>
    <property type="match status" value="2"/>
</dbReference>
<dbReference type="Pfam" id="PF00503">
    <property type="entry name" value="G-alpha"/>
    <property type="match status" value="1"/>
</dbReference>
<sequence length="458" mass="51774">MLPPRRSVWPPPPPATESDTEKLARIEAEREAKRVSNAIDDAIALEREHRKRPSNAKILLLGQAESGKSTILKNFQLHFAPKAFQAEAEAWRPVIHLNLVRSVNFVLGLLEIRHPSTYSRTTGQPSTPDSALSGQLRLLSISLAPLRQVEESLSNRIAGSRPTEEYSEADRYHPAKASEISLRSGTGWTAFLRFRRGSTSVDRNEKSEEIQTRRILSACAADIITLWSAPEVQQGLKDREITLEEQSGFFLNEVERICREDYTPTPDDILRARVHTVGPEEHVIHMESTTENMRSWTVYDMNGSTSQRVAWAQFFDDVHVIIFLAPISAFNETLAENHSVNRLADSLKLWRTICGNKLLLSVEFILFLNKVDILTRKINSGVRFADHVTSFRDKPNEPKEVIKYLSDAFATINHTYSPRKRKMHRHVTCAIDTTATGIVINDIREVILLNALAATNIL</sequence>
<keyword evidence="1 6" id="KW-0479">Metal-binding</keyword>